<keyword evidence="1" id="KW-0812">Transmembrane</keyword>
<dbReference type="Proteomes" id="UP000265520">
    <property type="component" value="Unassembled WGS sequence"/>
</dbReference>
<protein>
    <recommendedName>
        <fullName evidence="4">Transmembrane protein</fullName>
    </recommendedName>
</protein>
<keyword evidence="1" id="KW-1133">Transmembrane helix</keyword>
<feature type="transmembrane region" description="Helical" evidence="1">
    <location>
        <begin position="12"/>
        <end position="28"/>
    </location>
</feature>
<name>A0A392W0C7_9FABA</name>
<dbReference type="EMBL" id="LXQA011292855">
    <property type="protein sequence ID" value="MCI92170.1"/>
    <property type="molecule type" value="Genomic_DNA"/>
</dbReference>
<organism evidence="2 3">
    <name type="scientific">Trifolium medium</name>
    <dbReference type="NCBI Taxonomy" id="97028"/>
    <lineage>
        <taxon>Eukaryota</taxon>
        <taxon>Viridiplantae</taxon>
        <taxon>Streptophyta</taxon>
        <taxon>Embryophyta</taxon>
        <taxon>Tracheophyta</taxon>
        <taxon>Spermatophyta</taxon>
        <taxon>Magnoliopsida</taxon>
        <taxon>eudicotyledons</taxon>
        <taxon>Gunneridae</taxon>
        <taxon>Pentapetalae</taxon>
        <taxon>rosids</taxon>
        <taxon>fabids</taxon>
        <taxon>Fabales</taxon>
        <taxon>Fabaceae</taxon>
        <taxon>Papilionoideae</taxon>
        <taxon>50 kb inversion clade</taxon>
        <taxon>NPAAA clade</taxon>
        <taxon>Hologalegina</taxon>
        <taxon>IRL clade</taxon>
        <taxon>Trifolieae</taxon>
        <taxon>Trifolium</taxon>
    </lineage>
</organism>
<evidence type="ECO:0008006" key="4">
    <source>
        <dbReference type="Google" id="ProtNLM"/>
    </source>
</evidence>
<comment type="caution">
    <text evidence="2">The sequence shown here is derived from an EMBL/GenBank/DDBJ whole genome shotgun (WGS) entry which is preliminary data.</text>
</comment>
<keyword evidence="1" id="KW-0472">Membrane</keyword>
<proteinExistence type="predicted"/>
<dbReference type="AlphaFoldDB" id="A0A392W0C7"/>
<evidence type="ECO:0000313" key="2">
    <source>
        <dbReference type="EMBL" id="MCI92170.1"/>
    </source>
</evidence>
<evidence type="ECO:0000256" key="1">
    <source>
        <dbReference type="SAM" id="Phobius"/>
    </source>
</evidence>
<accession>A0A392W0C7</accession>
<keyword evidence="3" id="KW-1185">Reference proteome</keyword>
<evidence type="ECO:0000313" key="3">
    <source>
        <dbReference type="Proteomes" id="UP000265520"/>
    </source>
</evidence>
<sequence>MLLGVTSVTELVVEPVVVVVVGMMTWMVEMMTWTVEFWTGVDEDDFDLYWDSAS</sequence>
<reference evidence="2 3" key="1">
    <citation type="journal article" date="2018" name="Front. Plant Sci.">
        <title>Red Clover (Trifolium pratense) and Zigzag Clover (T. medium) - A Picture of Genomic Similarities and Differences.</title>
        <authorList>
            <person name="Dluhosova J."/>
            <person name="Istvanek J."/>
            <person name="Nedelnik J."/>
            <person name="Repkova J."/>
        </authorList>
    </citation>
    <scope>NUCLEOTIDE SEQUENCE [LARGE SCALE GENOMIC DNA]</scope>
    <source>
        <strain evidence="3">cv. 10/8</strain>
        <tissue evidence="2">Leaf</tissue>
    </source>
</reference>
<feature type="non-terminal residue" evidence="2">
    <location>
        <position position="54"/>
    </location>
</feature>